<feature type="transmembrane region" description="Helical" evidence="10">
    <location>
        <begin position="233"/>
        <end position="252"/>
    </location>
</feature>
<dbReference type="Proteomes" id="UP001064489">
    <property type="component" value="Chromosome 4"/>
</dbReference>
<gene>
    <name evidence="11" type="ORF">LWI28_025106</name>
</gene>
<feature type="region of interest" description="Disordered" evidence="9">
    <location>
        <begin position="150"/>
        <end position="173"/>
    </location>
</feature>
<keyword evidence="3" id="KW-0813">Transport</keyword>
<reference evidence="11" key="2">
    <citation type="submission" date="2023-02" db="EMBL/GenBank/DDBJ databases">
        <authorList>
            <person name="Swenson N.G."/>
            <person name="Wegrzyn J.L."/>
            <person name="Mcevoy S.L."/>
        </authorList>
    </citation>
    <scope>NUCLEOTIDE SEQUENCE</scope>
    <source>
        <strain evidence="11">91603</strain>
        <tissue evidence="11">Leaf</tissue>
    </source>
</reference>
<evidence type="ECO:0000256" key="9">
    <source>
        <dbReference type="SAM" id="MobiDB-lite"/>
    </source>
</evidence>
<dbReference type="AlphaFoldDB" id="A0AAD5J2Z1"/>
<evidence type="ECO:0000313" key="12">
    <source>
        <dbReference type="Proteomes" id="UP001064489"/>
    </source>
</evidence>
<feature type="transmembrane region" description="Helical" evidence="10">
    <location>
        <begin position="264"/>
        <end position="286"/>
    </location>
</feature>
<feature type="transmembrane region" description="Helical" evidence="10">
    <location>
        <begin position="339"/>
        <end position="362"/>
    </location>
</feature>
<evidence type="ECO:0000256" key="4">
    <source>
        <dbReference type="ARBA" id="ARBA00022692"/>
    </source>
</evidence>
<dbReference type="GO" id="GO:0015031">
    <property type="term" value="P:protein transport"/>
    <property type="evidence" value="ECO:0007669"/>
    <property type="project" value="UniProtKB-KW"/>
</dbReference>
<keyword evidence="5" id="KW-0571">Peptide transport</keyword>
<evidence type="ECO:0000256" key="5">
    <source>
        <dbReference type="ARBA" id="ARBA00022856"/>
    </source>
</evidence>
<keyword evidence="7 10" id="KW-1133">Transmembrane helix</keyword>
<accession>A0AAD5J2Z1</accession>
<dbReference type="EMBL" id="JAJSOW010000101">
    <property type="protein sequence ID" value="KAI9182412.1"/>
    <property type="molecule type" value="Genomic_DNA"/>
</dbReference>
<keyword evidence="4 10" id="KW-0812">Transmembrane</keyword>
<reference evidence="11" key="1">
    <citation type="journal article" date="2022" name="Plant J.">
        <title>Strategies of tolerance reflected in two North American maple genomes.</title>
        <authorList>
            <person name="McEvoy S.L."/>
            <person name="Sezen U.U."/>
            <person name="Trouern-Trend A."/>
            <person name="McMahon S.M."/>
            <person name="Schaberg P.G."/>
            <person name="Yang J."/>
            <person name="Wegrzyn J.L."/>
            <person name="Swenson N.G."/>
        </authorList>
    </citation>
    <scope>NUCLEOTIDE SEQUENCE</scope>
    <source>
        <strain evidence="11">91603</strain>
    </source>
</reference>
<comment type="subcellular location">
    <subcellularLocation>
        <location evidence="1">Membrane</location>
        <topology evidence="1">Multi-pass membrane protein</topology>
    </subcellularLocation>
</comment>
<proteinExistence type="inferred from homology"/>
<feature type="transmembrane region" description="Helical" evidence="10">
    <location>
        <begin position="729"/>
        <end position="750"/>
    </location>
</feature>
<evidence type="ECO:0000256" key="1">
    <source>
        <dbReference type="ARBA" id="ARBA00004141"/>
    </source>
</evidence>
<feature type="transmembrane region" description="Helical" evidence="10">
    <location>
        <begin position="531"/>
        <end position="552"/>
    </location>
</feature>
<comment type="similarity">
    <text evidence="2">Belongs to the oligopeptide OPT transporter (TC 2.A.67.1) family.</text>
</comment>
<evidence type="ECO:0008006" key="13">
    <source>
        <dbReference type="Google" id="ProtNLM"/>
    </source>
</evidence>
<evidence type="ECO:0000256" key="2">
    <source>
        <dbReference type="ARBA" id="ARBA00005484"/>
    </source>
</evidence>
<dbReference type="InterPro" id="IPR004648">
    <property type="entry name" value="Oligpept_transpt"/>
</dbReference>
<dbReference type="PANTHER" id="PTHR22601">
    <property type="entry name" value="ISP4 LIKE PROTEIN"/>
    <property type="match status" value="1"/>
</dbReference>
<organism evidence="11 12">
    <name type="scientific">Acer negundo</name>
    <name type="common">Box elder</name>
    <dbReference type="NCBI Taxonomy" id="4023"/>
    <lineage>
        <taxon>Eukaryota</taxon>
        <taxon>Viridiplantae</taxon>
        <taxon>Streptophyta</taxon>
        <taxon>Embryophyta</taxon>
        <taxon>Tracheophyta</taxon>
        <taxon>Spermatophyta</taxon>
        <taxon>Magnoliopsida</taxon>
        <taxon>eudicotyledons</taxon>
        <taxon>Gunneridae</taxon>
        <taxon>Pentapetalae</taxon>
        <taxon>rosids</taxon>
        <taxon>malvids</taxon>
        <taxon>Sapindales</taxon>
        <taxon>Sapindaceae</taxon>
        <taxon>Hippocastanoideae</taxon>
        <taxon>Acereae</taxon>
        <taxon>Acer</taxon>
    </lineage>
</organism>
<dbReference type="InterPro" id="IPR004813">
    <property type="entry name" value="OPT"/>
</dbReference>
<feature type="transmembrane region" description="Helical" evidence="10">
    <location>
        <begin position="614"/>
        <end position="636"/>
    </location>
</feature>
<feature type="transmembrane region" description="Helical" evidence="10">
    <location>
        <begin position="396"/>
        <end position="414"/>
    </location>
</feature>
<keyword evidence="6" id="KW-0653">Protein transport</keyword>
<feature type="transmembrane region" description="Helical" evidence="10">
    <location>
        <begin position="502"/>
        <end position="519"/>
    </location>
</feature>
<name>A0AAD5J2Z1_ACENE</name>
<evidence type="ECO:0000256" key="3">
    <source>
        <dbReference type="ARBA" id="ARBA00022448"/>
    </source>
</evidence>
<sequence length="823" mass="91863">MASSLILHNFCSISYYSATCYKSQTLALTRSHFLYSKSFLKLKKQSLLSNLQIKKHRTQKRRSLPVVFAAQSNFIKVLQTAWKVGKDGIEAATSLVPDSVPRPVARISVTVVALTLSLFVLKSFLSTAFFVLATMGLAYFIFIALNKDDRSRGSGGSTSKSTENRGSTATEEEALEEARRIMDKYKSVVINCHGCLVCTDGDEITDDSPIEQVRLTVPITDDPTLPTLTFRTWVLGPITCAILAFIIQLSGYRQNIFTIPNICVQMLIVILGKSMAATLPSTLVKVPGTSWSFSMNPGPFNIKEHVLLSILATTGSAGAFNIATLAVRKLYYHKYISFWPGLLMIMTTQLLGYGFAGIFMKFLVYNPYMWYPFTLLDVSFYRALHEVEVRPKRGITKLQFFVVVSVASFAYAMIPGYFFPSIGALSVICLLWKNSVIAQLIGSGRNGFGIASFSFDWNVISGFLLNPDVWQQFKRAYGSSNNSTSEDVHNRLMKKYNPVPQWWFYAIMVSTIGLLIYSCEGFGKQFQLPYWGILLSCLLVMIFILPLGVLSATTGQDITLNVAAELLIGYVYPGKPIANMVFKDLYLSTNIHALSFISDFKLAHYMKIPPKSMFIAQTVGTIISTLASFLTSWWLISAVENICEPEKLPKGSPWTCPQMTAVYDFSVIWGVIGPKRMFFPDGMYSKLYYFFLIGAITPLLIWVLLKLFPDKGWIKSINIPIILGGTSTLLAAGTVSYWSWIFVGIVFNLIVYRKYKDWWGRYNYLLAYGLDLGVAFQVLSTSMTVQMSGVYGVNWWGLDVGDHCPLSQCPTATGVSMEGCPVL</sequence>
<evidence type="ECO:0000256" key="10">
    <source>
        <dbReference type="SAM" id="Phobius"/>
    </source>
</evidence>
<feature type="transmembrane region" description="Helical" evidence="10">
    <location>
        <begin position="306"/>
        <end position="327"/>
    </location>
</feature>
<evidence type="ECO:0000313" key="11">
    <source>
        <dbReference type="EMBL" id="KAI9182412.1"/>
    </source>
</evidence>
<feature type="transmembrane region" description="Helical" evidence="10">
    <location>
        <begin position="762"/>
        <end position="779"/>
    </location>
</feature>
<feature type="transmembrane region" description="Helical" evidence="10">
    <location>
        <begin position="687"/>
        <end position="708"/>
    </location>
</feature>
<keyword evidence="8 10" id="KW-0472">Membrane</keyword>
<protein>
    <recommendedName>
        <fullName evidence="13">Oligopeptide transporter</fullName>
    </recommendedName>
</protein>
<evidence type="ECO:0000256" key="8">
    <source>
        <dbReference type="ARBA" id="ARBA00023136"/>
    </source>
</evidence>
<dbReference type="Pfam" id="PF03169">
    <property type="entry name" value="OPT"/>
    <property type="match status" value="2"/>
</dbReference>
<evidence type="ECO:0000256" key="6">
    <source>
        <dbReference type="ARBA" id="ARBA00022927"/>
    </source>
</evidence>
<comment type="caution">
    <text evidence="11">The sequence shown here is derived from an EMBL/GenBank/DDBJ whole genome shotgun (WGS) entry which is preliminary data.</text>
</comment>
<evidence type="ECO:0000256" key="7">
    <source>
        <dbReference type="ARBA" id="ARBA00022989"/>
    </source>
</evidence>
<keyword evidence="12" id="KW-1185">Reference proteome</keyword>
<dbReference type="GO" id="GO:0016020">
    <property type="term" value="C:membrane"/>
    <property type="evidence" value="ECO:0007669"/>
    <property type="project" value="UniProtKB-SubCell"/>
</dbReference>
<dbReference type="NCBIfam" id="TIGR00728">
    <property type="entry name" value="OPT_sfam"/>
    <property type="match status" value="2"/>
</dbReference>
<feature type="transmembrane region" description="Helical" evidence="10">
    <location>
        <begin position="128"/>
        <end position="145"/>
    </location>
</feature>
<dbReference type="GO" id="GO:0035673">
    <property type="term" value="F:oligopeptide transmembrane transporter activity"/>
    <property type="evidence" value="ECO:0007669"/>
    <property type="project" value="InterPro"/>
</dbReference>